<dbReference type="Gene3D" id="3.40.710.10">
    <property type="entry name" value="DD-peptidase/beta-lactamase superfamily"/>
    <property type="match status" value="1"/>
</dbReference>
<feature type="transmembrane region" description="Helical" evidence="1">
    <location>
        <begin position="547"/>
        <end position="569"/>
    </location>
</feature>
<reference evidence="3 4" key="1">
    <citation type="submission" date="2022-04" db="EMBL/GenBank/DDBJ databases">
        <title>Hymenobacter sp. isolated from the air.</title>
        <authorList>
            <person name="Won M."/>
            <person name="Lee C.-M."/>
            <person name="Woen H.-Y."/>
            <person name="Kwon S.-W."/>
        </authorList>
    </citation>
    <scope>NUCLEOTIDE SEQUENCE [LARGE SCALE GENOMIC DNA]</scope>
    <source>
        <strain evidence="4">5116 S-27</strain>
    </source>
</reference>
<keyword evidence="1" id="KW-0812">Transmembrane</keyword>
<evidence type="ECO:0000259" key="2">
    <source>
        <dbReference type="Pfam" id="PF00144"/>
    </source>
</evidence>
<dbReference type="PANTHER" id="PTHR46825">
    <property type="entry name" value="D-ALANYL-D-ALANINE-CARBOXYPEPTIDASE/ENDOPEPTIDASE AMPH"/>
    <property type="match status" value="1"/>
</dbReference>
<dbReference type="InterPro" id="IPR050491">
    <property type="entry name" value="AmpC-like"/>
</dbReference>
<name>A0ABY4FID9_9BACT</name>
<dbReference type="InterPro" id="IPR012338">
    <property type="entry name" value="Beta-lactam/transpept-like"/>
</dbReference>
<evidence type="ECO:0000313" key="3">
    <source>
        <dbReference type="EMBL" id="UOQ55724.1"/>
    </source>
</evidence>
<dbReference type="Pfam" id="PF00144">
    <property type="entry name" value="Beta-lactamase"/>
    <property type="match status" value="1"/>
</dbReference>
<keyword evidence="1" id="KW-0472">Membrane</keyword>
<dbReference type="Proteomes" id="UP000831785">
    <property type="component" value="Chromosome"/>
</dbReference>
<sequence>MVVKDSVVFSGGLGVSVVETRKKVDGKTLFHVSSITKMFTALGILKLVEEKKLHLQDKLRDLAPEVPYQNAWEATHPVRVVNLLEHSTGFDDVHLNQVYNATATDLTGLAAVNLYRSSLATRWKPGLASSYASPNYTILGYLLEKYSGQPWSQYMHQAVLSPLGMQHSDVNLRIRDEQPYARGYRFADGTYISFPFFVPAGNGAAGALHTCANDMTRYLRFLLNHGQTNGRPWLAPKYLDTMETIHSTAAARAGLQVGYALGNLTFYRHPKADFRGHTGLGDGFASLVNYDRRRGVGYAIANNGGRGMWRISVLIEDFLTKDFPAIAPGVTGRQTTPPVPEAYLGYYTPVNVWSEQWGFLQRLTGGLRLTTQGQGKLLLKPLLGPADTLEWVEGTLFRARQEHQASVVLGSTDDGTAFLQAHNTHQYYEQTSYLPILMQQILLGLSGLAMGLAVVGLAGWPLLVGFKRVGRNLLLLGLLPGLAVSAGLLAFRVLTVTDYENRVAFNSINFTSLTIFWASLGFGVLAIAGLVLLIRQWSQLPQAWLRGVLAFTSFFLVYLTIMFLVHGWIGLRVWAL</sequence>
<feature type="domain" description="Beta-lactamase-related" evidence="2">
    <location>
        <begin position="3"/>
        <end position="304"/>
    </location>
</feature>
<feature type="transmembrane region" description="Helical" evidence="1">
    <location>
        <begin position="441"/>
        <end position="466"/>
    </location>
</feature>
<accession>A0ABY4FID9</accession>
<keyword evidence="4" id="KW-1185">Reference proteome</keyword>
<dbReference type="InterPro" id="IPR001466">
    <property type="entry name" value="Beta-lactam-related"/>
</dbReference>
<gene>
    <name evidence="3" type="ORF">MUN80_24680</name>
</gene>
<protein>
    <submittedName>
        <fullName evidence="3">Beta-lactamase family protein</fullName>
    </submittedName>
</protein>
<dbReference type="SUPFAM" id="SSF56601">
    <property type="entry name" value="beta-lactamase/transpeptidase-like"/>
    <property type="match status" value="1"/>
</dbReference>
<dbReference type="PANTHER" id="PTHR46825:SF15">
    <property type="entry name" value="BETA-LACTAMASE-RELATED DOMAIN-CONTAINING PROTEIN"/>
    <property type="match status" value="1"/>
</dbReference>
<organism evidence="3 4">
    <name type="scientific">Hymenobacter cellulosivorans</name>
    <dbReference type="NCBI Taxonomy" id="2932249"/>
    <lineage>
        <taxon>Bacteria</taxon>
        <taxon>Pseudomonadati</taxon>
        <taxon>Bacteroidota</taxon>
        <taxon>Cytophagia</taxon>
        <taxon>Cytophagales</taxon>
        <taxon>Hymenobacteraceae</taxon>
        <taxon>Hymenobacter</taxon>
    </lineage>
</organism>
<feature type="transmembrane region" description="Helical" evidence="1">
    <location>
        <begin position="514"/>
        <end position="535"/>
    </location>
</feature>
<evidence type="ECO:0000256" key="1">
    <source>
        <dbReference type="SAM" id="Phobius"/>
    </source>
</evidence>
<dbReference type="EMBL" id="CP095049">
    <property type="protein sequence ID" value="UOQ55724.1"/>
    <property type="molecule type" value="Genomic_DNA"/>
</dbReference>
<proteinExistence type="predicted"/>
<evidence type="ECO:0000313" key="4">
    <source>
        <dbReference type="Proteomes" id="UP000831785"/>
    </source>
</evidence>
<keyword evidence="1" id="KW-1133">Transmembrane helix</keyword>
<feature type="transmembrane region" description="Helical" evidence="1">
    <location>
        <begin position="473"/>
        <end position="494"/>
    </location>
</feature>